<keyword evidence="2" id="KW-1185">Reference proteome</keyword>
<protein>
    <submittedName>
        <fullName evidence="1">Uncharacterized protein</fullName>
    </submittedName>
</protein>
<sequence length="187" mass="20833">MTTTTPPQPPQEPREPSPSLLTLPPELRLQIYSHLFAPAHCAGYQDLIRRDFLTRTRLSLSLLLTCRLLHHEASTLAFSRTTFRLPVPEHGASTHADTDIFSLTRLQALHPLKSAAIASLAVPTQSTRQDQLHALLDTLASPDSVLKPRTIVVLLDVSRTQYMYFPTSSTAKKGQIAETLRTIVEVY</sequence>
<dbReference type="EMBL" id="JAWDJW010006524">
    <property type="protein sequence ID" value="KAK3064396.1"/>
    <property type="molecule type" value="Genomic_DNA"/>
</dbReference>
<reference evidence="1" key="1">
    <citation type="submission" date="2024-09" db="EMBL/GenBank/DDBJ databases">
        <title>Black Yeasts Isolated from many extreme environments.</title>
        <authorList>
            <person name="Coleine C."/>
            <person name="Stajich J.E."/>
            <person name="Selbmann L."/>
        </authorList>
    </citation>
    <scope>NUCLEOTIDE SEQUENCE</scope>
    <source>
        <strain evidence="1">CCFEE 5737</strain>
    </source>
</reference>
<feature type="non-terminal residue" evidence="1">
    <location>
        <position position="187"/>
    </location>
</feature>
<gene>
    <name evidence="1" type="ORF">LTS18_007544</name>
</gene>
<accession>A0ACC3DAR2</accession>
<evidence type="ECO:0000313" key="1">
    <source>
        <dbReference type="EMBL" id="KAK3064396.1"/>
    </source>
</evidence>
<organism evidence="1 2">
    <name type="scientific">Coniosporium uncinatum</name>
    <dbReference type="NCBI Taxonomy" id="93489"/>
    <lineage>
        <taxon>Eukaryota</taxon>
        <taxon>Fungi</taxon>
        <taxon>Dikarya</taxon>
        <taxon>Ascomycota</taxon>
        <taxon>Pezizomycotina</taxon>
        <taxon>Dothideomycetes</taxon>
        <taxon>Dothideomycetes incertae sedis</taxon>
        <taxon>Coniosporium</taxon>
    </lineage>
</organism>
<comment type="caution">
    <text evidence="1">The sequence shown here is derived from an EMBL/GenBank/DDBJ whole genome shotgun (WGS) entry which is preliminary data.</text>
</comment>
<proteinExistence type="predicted"/>
<name>A0ACC3DAR2_9PEZI</name>
<evidence type="ECO:0000313" key="2">
    <source>
        <dbReference type="Proteomes" id="UP001186974"/>
    </source>
</evidence>
<dbReference type="Proteomes" id="UP001186974">
    <property type="component" value="Unassembled WGS sequence"/>
</dbReference>